<dbReference type="Proteomes" id="UP001295684">
    <property type="component" value="Unassembled WGS sequence"/>
</dbReference>
<dbReference type="EMBL" id="CAMPGE010022800">
    <property type="protein sequence ID" value="CAI2380810.1"/>
    <property type="molecule type" value="Genomic_DNA"/>
</dbReference>
<comment type="caution">
    <text evidence="1">The sequence shown here is derived from an EMBL/GenBank/DDBJ whole genome shotgun (WGS) entry which is preliminary data.</text>
</comment>
<name>A0AAD2D5Q9_EUPCR</name>
<evidence type="ECO:0000313" key="1">
    <source>
        <dbReference type="EMBL" id="CAI2380810.1"/>
    </source>
</evidence>
<reference evidence="1" key="1">
    <citation type="submission" date="2023-07" db="EMBL/GenBank/DDBJ databases">
        <authorList>
            <consortium name="AG Swart"/>
            <person name="Singh M."/>
            <person name="Singh A."/>
            <person name="Seah K."/>
            <person name="Emmerich C."/>
        </authorList>
    </citation>
    <scope>NUCLEOTIDE SEQUENCE</scope>
    <source>
        <strain evidence="1">DP1</strain>
    </source>
</reference>
<gene>
    <name evidence="1" type="ORF">ECRASSUSDP1_LOCUS22250</name>
</gene>
<dbReference type="AlphaFoldDB" id="A0AAD2D5Q9"/>
<sequence length="69" mass="8118">MGYPTFFYTCSLAGINYVFRSDRAHREKDIDEVIPFRFVQSKSKKICLTECLNTNFVCCLNLSYNLFVF</sequence>
<organism evidence="1 2">
    <name type="scientific">Euplotes crassus</name>
    <dbReference type="NCBI Taxonomy" id="5936"/>
    <lineage>
        <taxon>Eukaryota</taxon>
        <taxon>Sar</taxon>
        <taxon>Alveolata</taxon>
        <taxon>Ciliophora</taxon>
        <taxon>Intramacronucleata</taxon>
        <taxon>Spirotrichea</taxon>
        <taxon>Hypotrichia</taxon>
        <taxon>Euplotida</taxon>
        <taxon>Euplotidae</taxon>
        <taxon>Moneuplotes</taxon>
    </lineage>
</organism>
<proteinExistence type="predicted"/>
<keyword evidence="2" id="KW-1185">Reference proteome</keyword>
<protein>
    <submittedName>
        <fullName evidence="1">Uncharacterized protein</fullName>
    </submittedName>
</protein>
<evidence type="ECO:0000313" key="2">
    <source>
        <dbReference type="Proteomes" id="UP001295684"/>
    </source>
</evidence>
<accession>A0AAD2D5Q9</accession>